<organism evidence="2 3">
    <name type="scientific">Streptomyces heilongjiangensis</name>
    <dbReference type="NCBI Taxonomy" id="945052"/>
    <lineage>
        <taxon>Bacteria</taxon>
        <taxon>Bacillati</taxon>
        <taxon>Actinomycetota</taxon>
        <taxon>Actinomycetes</taxon>
        <taxon>Kitasatosporales</taxon>
        <taxon>Streptomycetaceae</taxon>
        <taxon>Streptomyces</taxon>
    </lineage>
</organism>
<evidence type="ECO:0000313" key="3">
    <source>
        <dbReference type="Proteomes" id="UP001596112"/>
    </source>
</evidence>
<feature type="compositionally biased region" description="Low complexity" evidence="1">
    <location>
        <begin position="61"/>
        <end position="85"/>
    </location>
</feature>
<accession>A0ABW1BEF0</accession>
<dbReference type="InterPro" id="IPR036188">
    <property type="entry name" value="FAD/NAD-bd_sf"/>
</dbReference>
<dbReference type="SUPFAM" id="SSF51905">
    <property type="entry name" value="FAD/NAD(P)-binding domain"/>
    <property type="match status" value="1"/>
</dbReference>
<feature type="region of interest" description="Disordered" evidence="1">
    <location>
        <begin position="42"/>
        <end position="85"/>
    </location>
</feature>
<comment type="caution">
    <text evidence="2">The sequence shown here is derived from an EMBL/GenBank/DDBJ whole genome shotgun (WGS) entry which is preliminary data.</text>
</comment>
<keyword evidence="3" id="KW-1185">Reference proteome</keyword>
<evidence type="ECO:0000256" key="1">
    <source>
        <dbReference type="SAM" id="MobiDB-lite"/>
    </source>
</evidence>
<protein>
    <submittedName>
        <fullName evidence="2">FAD-dependent oxidoreductase</fullName>
    </submittedName>
</protein>
<feature type="compositionally biased region" description="Basic residues" evidence="1">
    <location>
        <begin position="42"/>
        <end position="51"/>
    </location>
</feature>
<sequence>MTGPDPVTDVLVVGGGPAATRAALKAARDGTDVVLADKPPLRHQRRHRLPRHIGWGRGRTPGALGAVGPPLGPPGSEESFPPITS</sequence>
<reference evidence="3" key="1">
    <citation type="journal article" date="2019" name="Int. J. Syst. Evol. Microbiol.">
        <title>The Global Catalogue of Microorganisms (GCM) 10K type strain sequencing project: providing services to taxonomists for standard genome sequencing and annotation.</title>
        <authorList>
            <consortium name="The Broad Institute Genomics Platform"/>
            <consortium name="The Broad Institute Genome Sequencing Center for Infectious Disease"/>
            <person name="Wu L."/>
            <person name="Ma J."/>
        </authorList>
    </citation>
    <scope>NUCLEOTIDE SEQUENCE [LARGE SCALE GENOMIC DNA]</scope>
    <source>
        <strain evidence="3">JCM 9918</strain>
    </source>
</reference>
<dbReference type="Proteomes" id="UP001596112">
    <property type="component" value="Unassembled WGS sequence"/>
</dbReference>
<dbReference type="RefSeq" id="WP_272172117.1">
    <property type="nucleotide sequence ID" value="NZ_JAQOSL010000045.1"/>
</dbReference>
<dbReference type="Gene3D" id="3.50.50.60">
    <property type="entry name" value="FAD/NAD(P)-binding domain"/>
    <property type="match status" value="1"/>
</dbReference>
<gene>
    <name evidence="2" type="ORF">ACFQGO_29400</name>
</gene>
<evidence type="ECO:0000313" key="2">
    <source>
        <dbReference type="EMBL" id="MFC5811573.1"/>
    </source>
</evidence>
<dbReference type="EMBL" id="JBHSNZ010000025">
    <property type="protein sequence ID" value="MFC5811573.1"/>
    <property type="molecule type" value="Genomic_DNA"/>
</dbReference>
<dbReference type="Pfam" id="PF12831">
    <property type="entry name" value="FAD_oxidored"/>
    <property type="match status" value="1"/>
</dbReference>
<name>A0ABW1BEF0_9ACTN</name>
<proteinExistence type="predicted"/>